<dbReference type="Proteomes" id="UP000271162">
    <property type="component" value="Unassembled WGS sequence"/>
</dbReference>
<gene>
    <name evidence="2" type="ORF">NBR_LOCUS1553</name>
</gene>
<organism evidence="4">
    <name type="scientific">Nippostrongylus brasiliensis</name>
    <name type="common">Rat hookworm</name>
    <dbReference type="NCBI Taxonomy" id="27835"/>
    <lineage>
        <taxon>Eukaryota</taxon>
        <taxon>Metazoa</taxon>
        <taxon>Ecdysozoa</taxon>
        <taxon>Nematoda</taxon>
        <taxon>Chromadorea</taxon>
        <taxon>Rhabditida</taxon>
        <taxon>Rhabditina</taxon>
        <taxon>Rhabditomorpha</taxon>
        <taxon>Strongyloidea</taxon>
        <taxon>Heligmosomidae</taxon>
        <taxon>Nippostrongylus</taxon>
    </lineage>
</organism>
<proteinExistence type="predicted"/>
<evidence type="ECO:0000313" key="3">
    <source>
        <dbReference type="Proteomes" id="UP000271162"/>
    </source>
</evidence>
<dbReference type="WBParaSite" id="NBR_0000155201-mRNA-1">
    <property type="protein sequence ID" value="NBR_0000155201-mRNA-1"/>
    <property type="gene ID" value="NBR_0000155201"/>
</dbReference>
<evidence type="ECO:0000256" key="1">
    <source>
        <dbReference type="SAM" id="MobiDB-lite"/>
    </source>
</evidence>
<keyword evidence="3" id="KW-1185">Reference proteome</keyword>
<protein>
    <submittedName>
        <fullName evidence="4">Secreted protein</fullName>
    </submittedName>
</protein>
<name>A0A0N4XGA0_NIPBR</name>
<feature type="compositionally biased region" description="Low complexity" evidence="1">
    <location>
        <begin position="58"/>
        <end position="68"/>
    </location>
</feature>
<reference evidence="2 3" key="2">
    <citation type="submission" date="2018-11" db="EMBL/GenBank/DDBJ databases">
        <authorList>
            <consortium name="Pathogen Informatics"/>
        </authorList>
    </citation>
    <scope>NUCLEOTIDE SEQUENCE [LARGE SCALE GENOMIC DNA]</scope>
</reference>
<evidence type="ECO:0000313" key="4">
    <source>
        <dbReference type="WBParaSite" id="NBR_0000155201-mRNA-1"/>
    </source>
</evidence>
<dbReference type="EMBL" id="UYSL01001295">
    <property type="protein sequence ID" value="VDL65066.1"/>
    <property type="molecule type" value="Genomic_DNA"/>
</dbReference>
<reference evidence="4" key="1">
    <citation type="submission" date="2017-02" db="UniProtKB">
        <authorList>
            <consortium name="WormBaseParasite"/>
        </authorList>
    </citation>
    <scope>IDENTIFICATION</scope>
</reference>
<sequence length="68" mass="7602">MYVYMWIASSLSEKTSILSSNERSCYCRGNAAAASFRVFSPQPVQRATEHEPKKKQKSGSLSSQAKKK</sequence>
<dbReference type="AlphaFoldDB" id="A0A0N4XGA0"/>
<feature type="region of interest" description="Disordered" evidence="1">
    <location>
        <begin position="42"/>
        <end position="68"/>
    </location>
</feature>
<evidence type="ECO:0000313" key="2">
    <source>
        <dbReference type="EMBL" id="VDL65066.1"/>
    </source>
</evidence>
<accession>A0A0N4XGA0</accession>